<evidence type="ECO:0000313" key="3">
    <source>
        <dbReference type="WBParaSite" id="nRc.2.0.1.t39443-RA"/>
    </source>
</evidence>
<keyword evidence="2" id="KW-1185">Reference proteome</keyword>
<evidence type="ECO:0000256" key="1">
    <source>
        <dbReference type="SAM" id="MobiDB-lite"/>
    </source>
</evidence>
<accession>A0A915KLY9</accession>
<organism evidence="2 3">
    <name type="scientific">Romanomermis culicivorax</name>
    <name type="common">Nematode worm</name>
    <dbReference type="NCBI Taxonomy" id="13658"/>
    <lineage>
        <taxon>Eukaryota</taxon>
        <taxon>Metazoa</taxon>
        <taxon>Ecdysozoa</taxon>
        <taxon>Nematoda</taxon>
        <taxon>Enoplea</taxon>
        <taxon>Dorylaimia</taxon>
        <taxon>Mermithida</taxon>
        <taxon>Mermithoidea</taxon>
        <taxon>Mermithidae</taxon>
        <taxon>Romanomermis</taxon>
    </lineage>
</organism>
<reference evidence="3" key="1">
    <citation type="submission" date="2022-11" db="UniProtKB">
        <authorList>
            <consortium name="WormBaseParasite"/>
        </authorList>
    </citation>
    <scope>IDENTIFICATION</scope>
</reference>
<dbReference type="WBParaSite" id="nRc.2.0.1.t39443-RA">
    <property type="protein sequence ID" value="nRc.2.0.1.t39443-RA"/>
    <property type="gene ID" value="nRc.2.0.1.g39443"/>
</dbReference>
<proteinExistence type="predicted"/>
<evidence type="ECO:0000313" key="2">
    <source>
        <dbReference type="Proteomes" id="UP000887565"/>
    </source>
</evidence>
<dbReference type="AlphaFoldDB" id="A0A915KLY9"/>
<feature type="region of interest" description="Disordered" evidence="1">
    <location>
        <begin position="84"/>
        <end position="109"/>
    </location>
</feature>
<dbReference type="Proteomes" id="UP000887565">
    <property type="component" value="Unplaced"/>
</dbReference>
<name>A0A915KLY9_ROMCU</name>
<sequence>MFVLILSFYANEAGPKGIQFAKRSLGPYSQLANGDREISIDDQFFMTTVADLKMVNTKAWKKARKKTIFPLLIYVRTKLDEKERMKARGKTANREKRQRGEEKEEEQEMSIFKFQHPCKKVLIDSYMP</sequence>
<protein>
    <submittedName>
        <fullName evidence="3">Uncharacterized protein</fullName>
    </submittedName>
</protein>
<feature type="compositionally biased region" description="Basic and acidic residues" evidence="1">
    <location>
        <begin position="84"/>
        <end position="102"/>
    </location>
</feature>